<comment type="caution">
    <text evidence="2">The sequence shown here is derived from an EMBL/GenBank/DDBJ whole genome shotgun (WGS) entry which is preliminary data.</text>
</comment>
<sequence length="114" mass="12283">MLPPRVSAPRTPPPTAPAGIASGRLYAVNEQSWPQRTKLSVWKALSQLSSPSAWYRARNRRPQVDGEGWIGRGWEHSSQQAPRAVATGTAVLSARRRELLPSCGAACGPQSVAL</sequence>
<evidence type="ECO:0000256" key="1">
    <source>
        <dbReference type="SAM" id="MobiDB-lite"/>
    </source>
</evidence>
<gene>
    <name evidence="2" type="ORF">J8273_1594</name>
</gene>
<evidence type="ECO:0000313" key="2">
    <source>
        <dbReference type="EMBL" id="KAG9396585.1"/>
    </source>
</evidence>
<protein>
    <submittedName>
        <fullName evidence="2">Uncharacterized protein</fullName>
    </submittedName>
</protein>
<dbReference type="Proteomes" id="UP000717585">
    <property type="component" value="Unassembled WGS sequence"/>
</dbReference>
<organism evidence="2 3">
    <name type="scientific">Carpediemonas membranifera</name>
    <dbReference type="NCBI Taxonomy" id="201153"/>
    <lineage>
        <taxon>Eukaryota</taxon>
        <taxon>Metamonada</taxon>
        <taxon>Carpediemonas-like organisms</taxon>
        <taxon>Carpediemonas</taxon>
    </lineage>
</organism>
<proteinExistence type="predicted"/>
<dbReference type="AlphaFoldDB" id="A0A8J6B1R1"/>
<dbReference type="EMBL" id="JAHDYR010000005">
    <property type="protein sequence ID" value="KAG9396585.1"/>
    <property type="molecule type" value="Genomic_DNA"/>
</dbReference>
<reference evidence="2" key="1">
    <citation type="submission" date="2021-05" db="EMBL/GenBank/DDBJ databases">
        <title>A free-living protist that lacks canonical eukaryotic 1 DNA replication and segregation systems.</title>
        <authorList>
            <person name="Salas-Leiva D.E."/>
            <person name="Tromer E.C."/>
            <person name="Curtis B.A."/>
            <person name="Jerlstrom-Hultqvist J."/>
            <person name="Kolisko M."/>
            <person name="Yi Z."/>
            <person name="Salas-Leiva J.S."/>
            <person name="Gallot-Lavallee L."/>
            <person name="Kops G.J.P.L."/>
            <person name="Archibald J.M."/>
            <person name="Simpson A.G.B."/>
            <person name="Roger A.J."/>
        </authorList>
    </citation>
    <scope>NUCLEOTIDE SEQUENCE</scope>
    <source>
        <strain evidence="2">BICM</strain>
    </source>
</reference>
<accession>A0A8J6B1R1</accession>
<feature type="region of interest" description="Disordered" evidence="1">
    <location>
        <begin position="1"/>
        <end position="21"/>
    </location>
</feature>
<keyword evidence="3" id="KW-1185">Reference proteome</keyword>
<name>A0A8J6B1R1_9EUKA</name>
<evidence type="ECO:0000313" key="3">
    <source>
        <dbReference type="Proteomes" id="UP000717585"/>
    </source>
</evidence>